<dbReference type="InterPro" id="IPR011010">
    <property type="entry name" value="DNA_brk_join_enz"/>
</dbReference>
<dbReference type="NCBIfam" id="NF040815">
    <property type="entry name" value="recomb_XerA_Arch"/>
    <property type="match status" value="1"/>
</dbReference>
<feature type="domain" description="Tyr recombinase" evidence="6">
    <location>
        <begin position="117"/>
        <end position="304"/>
    </location>
</feature>
<protein>
    <recommendedName>
        <fullName evidence="10">Tyrosine recombinase XerC</fullName>
    </recommendedName>
</protein>
<evidence type="ECO:0000256" key="5">
    <source>
        <dbReference type="PROSITE-ProRule" id="PRU01248"/>
    </source>
</evidence>
<name>A0A2H0BRK8_9BACT</name>
<dbReference type="Gene3D" id="1.10.150.130">
    <property type="match status" value="1"/>
</dbReference>
<dbReference type="InterPro" id="IPR013762">
    <property type="entry name" value="Integrase-like_cat_sf"/>
</dbReference>
<sequence>MDYTVVMGKMSDYLRTFLEHLEVEKGRSVLTIRNYEFYLQRFLEWAQDPQCADINVDLIHDYRLYLNRLESRGEGTLKKSTQNYHLIALRSFLKFLAKRDVVTMAPEKIELAKQGSRDVTFLESIDLERLLDAPYKTDAQLIIKSRDKAILELFFSTGMRVSELARLRRDQIHLDRDEFTVRGKGDKTRVVFLSHQARHALQEHLKLREDEIPFLFIRHDRAKEGTTPGPLTPRSIERLVGRYAVAAGIPKKVSPHTLRHSFATDLLMNGADLRSVQTMLGHSSITTTQIYTHVTNQQLRDVHKAFHGKMLDEDREDISS</sequence>
<keyword evidence="4" id="KW-0233">DNA recombination</keyword>
<dbReference type="Pfam" id="PF00589">
    <property type="entry name" value="Phage_integrase"/>
    <property type="match status" value="1"/>
</dbReference>
<organism evidence="8 9">
    <name type="scientific">Candidatus Uhrbacteria bacterium CG22_combo_CG10-13_8_21_14_all_47_17</name>
    <dbReference type="NCBI Taxonomy" id="1975041"/>
    <lineage>
        <taxon>Bacteria</taxon>
        <taxon>Candidatus Uhriibacteriota</taxon>
    </lineage>
</organism>
<dbReference type="Proteomes" id="UP000231581">
    <property type="component" value="Unassembled WGS sequence"/>
</dbReference>
<dbReference type="InterPro" id="IPR010998">
    <property type="entry name" value="Integrase_recombinase_N"/>
</dbReference>
<reference evidence="8 9" key="1">
    <citation type="submission" date="2017-09" db="EMBL/GenBank/DDBJ databases">
        <title>Depth-based differentiation of microbial function through sediment-hosted aquifers and enrichment of novel symbionts in the deep terrestrial subsurface.</title>
        <authorList>
            <person name="Probst A.J."/>
            <person name="Ladd B."/>
            <person name="Jarett J.K."/>
            <person name="Geller-Mcgrath D.E."/>
            <person name="Sieber C.M."/>
            <person name="Emerson J.B."/>
            <person name="Anantharaman K."/>
            <person name="Thomas B.C."/>
            <person name="Malmstrom R."/>
            <person name="Stieglmeier M."/>
            <person name="Klingl A."/>
            <person name="Woyke T."/>
            <person name="Ryan C.M."/>
            <person name="Banfield J.F."/>
        </authorList>
    </citation>
    <scope>NUCLEOTIDE SEQUENCE [LARGE SCALE GENOMIC DNA]</scope>
    <source>
        <strain evidence="8">CG22_combo_CG10-13_8_21_14_all_47_17</strain>
    </source>
</reference>
<dbReference type="Pfam" id="PF02899">
    <property type="entry name" value="Phage_int_SAM_1"/>
    <property type="match status" value="1"/>
</dbReference>
<keyword evidence="2" id="KW-0229">DNA integration</keyword>
<dbReference type="InterPro" id="IPR004107">
    <property type="entry name" value="Integrase_SAM-like_N"/>
</dbReference>
<feature type="domain" description="Core-binding (CB)" evidence="7">
    <location>
        <begin position="8"/>
        <end position="97"/>
    </location>
</feature>
<comment type="similarity">
    <text evidence="1">Belongs to the 'phage' integrase family.</text>
</comment>
<dbReference type="CDD" id="cd00798">
    <property type="entry name" value="INT_XerDC_C"/>
    <property type="match status" value="1"/>
</dbReference>
<evidence type="ECO:0000256" key="3">
    <source>
        <dbReference type="ARBA" id="ARBA00023125"/>
    </source>
</evidence>
<keyword evidence="3 5" id="KW-0238">DNA-binding</keyword>
<evidence type="ECO:0008006" key="10">
    <source>
        <dbReference type="Google" id="ProtNLM"/>
    </source>
</evidence>
<dbReference type="GO" id="GO:0003677">
    <property type="term" value="F:DNA binding"/>
    <property type="evidence" value="ECO:0007669"/>
    <property type="project" value="UniProtKB-UniRule"/>
</dbReference>
<evidence type="ECO:0000256" key="1">
    <source>
        <dbReference type="ARBA" id="ARBA00008857"/>
    </source>
</evidence>
<accession>A0A2H0BRK8</accession>
<evidence type="ECO:0000259" key="6">
    <source>
        <dbReference type="PROSITE" id="PS51898"/>
    </source>
</evidence>
<dbReference type="EMBL" id="PCSZ01000071">
    <property type="protein sequence ID" value="PIP60307.1"/>
    <property type="molecule type" value="Genomic_DNA"/>
</dbReference>
<dbReference type="SUPFAM" id="SSF56349">
    <property type="entry name" value="DNA breaking-rejoining enzymes"/>
    <property type="match status" value="1"/>
</dbReference>
<dbReference type="PROSITE" id="PS51900">
    <property type="entry name" value="CB"/>
    <property type="match status" value="1"/>
</dbReference>
<dbReference type="GO" id="GO:0015074">
    <property type="term" value="P:DNA integration"/>
    <property type="evidence" value="ECO:0007669"/>
    <property type="project" value="UniProtKB-KW"/>
</dbReference>
<dbReference type="GO" id="GO:0006310">
    <property type="term" value="P:DNA recombination"/>
    <property type="evidence" value="ECO:0007669"/>
    <property type="project" value="UniProtKB-KW"/>
</dbReference>
<dbReference type="PANTHER" id="PTHR30349">
    <property type="entry name" value="PHAGE INTEGRASE-RELATED"/>
    <property type="match status" value="1"/>
</dbReference>
<evidence type="ECO:0000313" key="9">
    <source>
        <dbReference type="Proteomes" id="UP000231581"/>
    </source>
</evidence>
<comment type="caution">
    <text evidence="8">The sequence shown here is derived from an EMBL/GenBank/DDBJ whole genome shotgun (WGS) entry which is preliminary data.</text>
</comment>
<evidence type="ECO:0000256" key="4">
    <source>
        <dbReference type="ARBA" id="ARBA00023172"/>
    </source>
</evidence>
<evidence type="ECO:0000259" key="7">
    <source>
        <dbReference type="PROSITE" id="PS51900"/>
    </source>
</evidence>
<gene>
    <name evidence="8" type="ORF">COX00_03915</name>
</gene>
<dbReference type="InterPro" id="IPR044068">
    <property type="entry name" value="CB"/>
</dbReference>
<dbReference type="InterPro" id="IPR050090">
    <property type="entry name" value="Tyrosine_recombinase_XerCD"/>
</dbReference>
<dbReference type="AlphaFoldDB" id="A0A2H0BRK8"/>
<proteinExistence type="inferred from homology"/>
<evidence type="ECO:0000313" key="8">
    <source>
        <dbReference type="EMBL" id="PIP60307.1"/>
    </source>
</evidence>
<dbReference type="PROSITE" id="PS51898">
    <property type="entry name" value="TYR_RECOMBINASE"/>
    <property type="match status" value="1"/>
</dbReference>
<dbReference type="PANTHER" id="PTHR30349:SF41">
    <property type="entry name" value="INTEGRASE_RECOMBINASE PROTEIN MJ0367-RELATED"/>
    <property type="match status" value="1"/>
</dbReference>
<evidence type="ECO:0000256" key="2">
    <source>
        <dbReference type="ARBA" id="ARBA00022908"/>
    </source>
</evidence>
<dbReference type="InterPro" id="IPR002104">
    <property type="entry name" value="Integrase_catalytic"/>
</dbReference>
<dbReference type="Gene3D" id="1.10.443.10">
    <property type="entry name" value="Intergrase catalytic core"/>
    <property type="match status" value="1"/>
</dbReference>